<dbReference type="AlphaFoldDB" id="A0AAE0DEP3"/>
<organism evidence="2 3">
    <name type="scientific">Lepraria neglecta</name>
    <dbReference type="NCBI Taxonomy" id="209136"/>
    <lineage>
        <taxon>Eukaryota</taxon>
        <taxon>Fungi</taxon>
        <taxon>Dikarya</taxon>
        <taxon>Ascomycota</taxon>
        <taxon>Pezizomycotina</taxon>
        <taxon>Lecanoromycetes</taxon>
        <taxon>OSLEUM clade</taxon>
        <taxon>Lecanoromycetidae</taxon>
        <taxon>Lecanorales</taxon>
        <taxon>Lecanorineae</taxon>
        <taxon>Stereocaulaceae</taxon>
        <taxon>Lepraria</taxon>
    </lineage>
</organism>
<proteinExistence type="predicted"/>
<protein>
    <submittedName>
        <fullName evidence="2">Uncharacterized protein</fullName>
    </submittedName>
</protein>
<dbReference type="EMBL" id="JASNWA010000011">
    <property type="protein sequence ID" value="KAK3166841.1"/>
    <property type="molecule type" value="Genomic_DNA"/>
</dbReference>
<comment type="caution">
    <text evidence="2">The sequence shown here is derived from an EMBL/GenBank/DDBJ whole genome shotgun (WGS) entry which is preliminary data.</text>
</comment>
<name>A0AAE0DEP3_9LECA</name>
<evidence type="ECO:0000313" key="2">
    <source>
        <dbReference type="EMBL" id="KAK3166841.1"/>
    </source>
</evidence>
<sequence>MPNGFPAFRHDPSTAPKYIIRTSNSSSNSQPRYTDSASQPAEGQKLSKYQYPTEREPKPKKKSNPKVEGPFEKL</sequence>
<reference evidence="2" key="1">
    <citation type="submission" date="2022-11" db="EMBL/GenBank/DDBJ databases">
        <title>Chromosomal genome sequence assembly and mating type (MAT) locus characterization of the leprose asexual lichenized fungus Lepraria neglecta (Nyl.) Erichsen.</title>
        <authorList>
            <person name="Allen J.L."/>
            <person name="Pfeffer B."/>
        </authorList>
    </citation>
    <scope>NUCLEOTIDE SEQUENCE</scope>
    <source>
        <strain evidence="2">Allen 5258</strain>
    </source>
</reference>
<accession>A0AAE0DEP3</accession>
<evidence type="ECO:0000256" key="1">
    <source>
        <dbReference type="SAM" id="MobiDB-lite"/>
    </source>
</evidence>
<evidence type="ECO:0000313" key="3">
    <source>
        <dbReference type="Proteomes" id="UP001276659"/>
    </source>
</evidence>
<feature type="region of interest" description="Disordered" evidence="1">
    <location>
        <begin position="1"/>
        <end position="74"/>
    </location>
</feature>
<gene>
    <name evidence="2" type="ORF">OEA41_009966</name>
</gene>
<feature type="compositionally biased region" description="Polar residues" evidence="1">
    <location>
        <begin position="21"/>
        <end position="41"/>
    </location>
</feature>
<dbReference type="Proteomes" id="UP001276659">
    <property type="component" value="Unassembled WGS sequence"/>
</dbReference>
<keyword evidence="3" id="KW-1185">Reference proteome</keyword>